<dbReference type="EMBL" id="CAFBOS010000246">
    <property type="protein sequence ID" value="CAB5021704.1"/>
    <property type="molecule type" value="Genomic_DNA"/>
</dbReference>
<evidence type="ECO:0000313" key="1">
    <source>
        <dbReference type="EMBL" id="CAB4752819.1"/>
    </source>
</evidence>
<accession>A0A6J7HQQ6</accession>
<evidence type="ECO:0000313" key="3">
    <source>
        <dbReference type="EMBL" id="CAB5021704.1"/>
    </source>
</evidence>
<proteinExistence type="predicted"/>
<protein>
    <submittedName>
        <fullName evidence="2">Unannotated protein</fullName>
    </submittedName>
</protein>
<dbReference type="AlphaFoldDB" id="A0A6J7HQQ6"/>
<organism evidence="2">
    <name type="scientific">freshwater metagenome</name>
    <dbReference type="NCBI Taxonomy" id="449393"/>
    <lineage>
        <taxon>unclassified sequences</taxon>
        <taxon>metagenomes</taxon>
        <taxon>ecological metagenomes</taxon>
    </lineage>
</organism>
<sequence length="362" mass="40619">MVTSWDDYPVHQTSEFVAHPATSDRNFYDRYYFNMFDTSGEYLAIFGYGQYPNLGVNDAFVDVRLGTEQHIVRASAPLGDRMDTGVGPLRVEVIKPLEKLRFIVEPTEHSVAMDVVWQGHGPTIEEPNQYLRNKGRVVFNTQRIAQMGNWSGTLTVAGTDHRIDAENHWGSRDRSWGVRPVGEPEADGIRKGSNVMAGMWNYFPMAFADHCIYYINHEENNGHRKLMQAERVWLDGTVDELGRPEHDFTLKSGTRIPTHATIRFPEAGIEIDCQPYTTNFLSIGTGYGMDADWRHGMYQGPDVVVQGLVLEVDAIAGMAQYGVLDQAARFTYDGNVGHGLFESGFFGPFERYGMTDGAMGAP</sequence>
<name>A0A6J7HQQ6_9ZZZZ</name>
<dbReference type="EMBL" id="CAEZYR010000071">
    <property type="protein sequence ID" value="CAB4752819.1"/>
    <property type="molecule type" value="Genomic_DNA"/>
</dbReference>
<dbReference type="SUPFAM" id="SSF159245">
    <property type="entry name" value="AttH-like"/>
    <property type="match status" value="1"/>
</dbReference>
<dbReference type="EMBL" id="CAFBMH010000088">
    <property type="protein sequence ID" value="CAB4920676.1"/>
    <property type="molecule type" value="Genomic_DNA"/>
</dbReference>
<reference evidence="2" key="1">
    <citation type="submission" date="2020-05" db="EMBL/GenBank/DDBJ databases">
        <authorList>
            <person name="Chiriac C."/>
            <person name="Salcher M."/>
            <person name="Ghai R."/>
            <person name="Kavagutti S V."/>
        </authorList>
    </citation>
    <scope>NUCLEOTIDE SEQUENCE</scope>
</reference>
<evidence type="ECO:0000313" key="2">
    <source>
        <dbReference type="EMBL" id="CAB4920676.1"/>
    </source>
</evidence>
<gene>
    <name evidence="1" type="ORF">UFOPK2754_01902</name>
    <name evidence="2" type="ORF">UFOPK3543_02066</name>
    <name evidence="3" type="ORF">UFOPK3967_02807</name>
</gene>